<reference evidence="4" key="1">
    <citation type="submission" date="2016-10" db="EMBL/GenBank/DDBJ databases">
        <authorList>
            <person name="Varghese N."/>
            <person name="Submissions S."/>
        </authorList>
    </citation>
    <scope>NUCLEOTIDE SEQUENCE [LARGE SCALE GENOMIC DNA]</scope>
    <source>
        <strain evidence="4">DSM 13078</strain>
    </source>
</reference>
<protein>
    <submittedName>
        <fullName evidence="3">Ion channel</fullName>
    </submittedName>
</protein>
<name>A0A1I1L7J5_NATHA</name>
<feature type="transmembrane region" description="Helical" evidence="1">
    <location>
        <begin position="105"/>
        <end position="123"/>
    </location>
</feature>
<evidence type="ECO:0000313" key="4">
    <source>
        <dbReference type="Proteomes" id="UP000199161"/>
    </source>
</evidence>
<gene>
    <name evidence="3" type="ORF">SAMN05444422_1154</name>
</gene>
<proteinExistence type="predicted"/>
<dbReference type="SUPFAM" id="SSF81324">
    <property type="entry name" value="Voltage-gated potassium channels"/>
    <property type="match status" value="1"/>
</dbReference>
<feature type="transmembrane region" description="Helical" evidence="1">
    <location>
        <begin position="130"/>
        <end position="151"/>
    </location>
</feature>
<dbReference type="Gene3D" id="1.10.287.70">
    <property type="match status" value="1"/>
</dbReference>
<keyword evidence="1" id="KW-0472">Membrane</keyword>
<evidence type="ECO:0000313" key="3">
    <source>
        <dbReference type="EMBL" id="SFC69067.1"/>
    </source>
</evidence>
<feature type="domain" description="Potassium channel" evidence="2">
    <location>
        <begin position="76"/>
        <end position="154"/>
    </location>
</feature>
<dbReference type="OrthoDB" id="263876at2157"/>
<dbReference type="InterPro" id="IPR013099">
    <property type="entry name" value="K_chnl_dom"/>
</dbReference>
<keyword evidence="1" id="KW-0812">Transmembrane</keyword>
<evidence type="ECO:0000256" key="1">
    <source>
        <dbReference type="SAM" id="Phobius"/>
    </source>
</evidence>
<keyword evidence="4" id="KW-1185">Reference proteome</keyword>
<dbReference type="Proteomes" id="UP000199161">
    <property type="component" value="Unassembled WGS sequence"/>
</dbReference>
<organism evidence="3 4">
    <name type="scientific">Natronobacterium haloterrestre</name>
    <name type="common">Halobiforma haloterrestris</name>
    <dbReference type="NCBI Taxonomy" id="148448"/>
    <lineage>
        <taxon>Archaea</taxon>
        <taxon>Methanobacteriati</taxon>
        <taxon>Methanobacteriota</taxon>
        <taxon>Stenosarchaea group</taxon>
        <taxon>Halobacteria</taxon>
        <taxon>Halobacteriales</taxon>
        <taxon>Natrialbaceae</taxon>
        <taxon>Natronobacterium</taxon>
    </lineage>
</organism>
<dbReference type="RefSeq" id="WP_089789777.1">
    <property type="nucleotide sequence ID" value="NZ_FOKW01000015.1"/>
</dbReference>
<dbReference type="Pfam" id="PF07885">
    <property type="entry name" value="Ion_trans_2"/>
    <property type="match status" value="1"/>
</dbReference>
<evidence type="ECO:0000259" key="2">
    <source>
        <dbReference type="Pfam" id="PF07885"/>
    </source>
</evidence>
<feature type="transmembrane region" description="Helical" evidence="1">
    <location>
        <begin position="56"/>
        <end position="85"/>
    </location>
</feature>
<keyword evidence="1" id="KW-1133">Transmembrane helix</keyword>
<dbReference type="EMBL" id="FOKW01000015">
    <property type="protein sequence ID" value="SFC69067.1"/>
    <property type="molecule type" value="Genomic_DNA"/>
</dbReference>
<sequence>MNLVTLTLGVVLLVAVITDILWTTLWVEGGAGPLTSRLMAWTWRSLRKIGAQNSRLLSLSGLLIFMLSLSLWIVLLWSGWTLIFASAENGLIDTLNRGSTSWYDWIYFTGYTVFTLGNGDFVPRKGIWQFVTVLATGSGLLFVTLSVTYTLSVLDAVTQKRAFANNVSGFGTVSEDIVQAAWNGAEFRGFDLPLNTFEAQLTLLTENHKAYPVLHYFHSARADRSPAVEIAALDDALTLVRFGVPKEHRPNEIIVRNARNGIENYLETLHETFVDPADNTPPPPDLTALREAGIPTASDDEFEASLDDLEMRRRTLFGFIESDVRQWPTRETERPPQ</sequence>
<accession>A0A1I1L7J5</accession>
<feature type="transmembrane region" description="Helical" evidence="1">
    <location>
        <begin position="6"/>
        <end position="27"/>
    </location>
</feature>
<dbReference type="AlphaFoldDB" id="A0A1I1L7J5"/>